<dbReference type="EMBL" id="WUUS01000001">
    <property type="protein sequence ID" value="MXR40094.1"/>
    <property type="molecule type" value="Genomic_DNA"/>
</dbReference>
<feature type="transmembrane region" description="Helical" evidence="1">
    <location>
        <begin position="382"/>
        <end position="402"/>
    </location>
</feature>
<comment type="caution">
    <text evidence="2">The sequence shown here is derived from an EMBL/GenBank/DDBJ whole genome shotgun (WGS) entry which is preliminary data.</text>
</comment>
<keyword evidence="1" id="KW-0472">Membrane</keyword>
<dbReference type="OrthoDB" id="242474at2157"/>
<dbReference type="AlphaFoldDB" id="A0A6B0SMG4"/>
<feature type="transmembrane region" description="Helical" evidence="1">
    <location>
        <begin position="235"/>
        <end position="256"/>
    </location>
</feature>
<dbReference type="Proteomes" id="UP000437065">
    <property type="component" value="Unassembled WGS sequence"/>
</dbReference>
<gene>
    <name evidence="2" type="ORF">GRX01_01800</name>
</gene>
<evidence type="ECO:0000313" key="3">
    <source>
        <dbReference type="Proteomes" id="UP000437065"/>
    </source>
</evidence>
<sequence length="452" mass="45041">MSRFRPPSLRTAVALVIAALLVAGGVAVPALASPAPVSACPPCDDGFVQAAAEHGLETAVAESEATVRVHRNDSATWRVRVVPTDESALNRLAENESLARAVAGDSFGVRYGGGIDHRLLAADVRDGAFLIRYRTSGVVEEGPLGTSLLTYFRDDPGAYIYTDLGADELTVVGPEGTTVARGFGEIDGRRMTATALPDVRDGPFVVFAPAGTPAPGLVGGLAVLGTLAGVVARNLLAFVLVPGGVAVGGLIALRRIAGPARDRDPRRLGAGVAVGGAAVVVATVVAEGDALLGVTGNLLLGVAVGTVPLGLGAAVAVPAARRTLSVRRLLGVSVVLGALVAAGGARAFGGDLHATLALGGALLPAVAALGRADASGSDGTRTVVVLAVALFVALLALAPLTALGGTLFLIGPVLLTLAAVAFVVAAVPLYLLGGASVGPDRPASTPERRTTA</sequence>
<feature type="transmembrane region" description="Helical" evidence="1">
    <location>
        <begin position="298"/>
        <end position="317"/>
    </location>
</feature>
<feature type="transmembrane region" description="Helical" evidence="1">
    <location>
        <begin position="408"/>
        <end position="432"/>
    </location>
</feature>
<keyword evidence="3" id="KW-1185">Reference proteome</keyword>
<feature type="transmembrane region" description="Helical" evidence="1">
    <location>
        <begin position="354"/>
        <end position="370"/>
    </location>
</feature>
<accession>A0A6B0SMG4</accession>
<dbReference type="RefSeq" id="WP_159662809.1">
    <property type="nucleotide sequence ID" value="NZ_WUUS01000001.1"/>
</dbReference>
<evidence type="ECO:0000256" key="1">
    <source>
        <dbReference type="SAM" id="Phobius"/>
    </source>
</evidence>
<evidence type="ECO:0000313" key="2">
    <source>
        <dbReference type="EMBL" id="MXR40094.1"/>
    </source>
</evidence>
<name>A0A6B0SMG4_9EURY</name>
<feature type="transmembrane region" description="Helical" evidence="1">
    <location>
        <begin position="329"/>
        <end position="348"/>
    </location>
</feature>
<feature type="transmembrane region" description="Helical" evidence="1">
    <location>
        <begin position="268"/>
        <end position="286"/>
    </location>
</feature>
<keyword evidence="1" id="KW-0812">Transmembrane</keyword>
<proteinExistence type="predicted"/>
<organism evidence="2 3">
    <name type="scientific">Halobaculum saliterrae</name>
    <dbReference type="NCBI Taxonomy" id="2073113"/>
    <lineage>
        <taxon>Archaea</taxon>
        <taxon>Methanobacteriati</taxon>
        <taxon>Methanobacteriota</taxon>
        <taxon>Stenosarchaea group</taxon>
        <taxon>Halobacteria</taxon>
        <taxon>Halobacteriales</taxon>
        <taxon>Haloferacaceae</taxon>
        <taxon>Halobaculum</taxon>
    </lineage>
</organism>
<keyword evidence="1" id="KW-1133">Transmembrane helix</keyword>
<reference evidence="2 3" key="1">
    <citation type="submission" date="2019-12" db="EMBL/GenBank/DDBJ databases">
        <title>Isolation and characterization of three novel carbon monoxide-oxidizing members of Halobacteria from salione crusts and soils.</title>
        <authorList>
            <person name="Myers M.R."/>
            <person name="King G.M."/>
        </authorList>
    </citation>
    <scope>NUCLEOTIDE SEQUENCE [LARGE SCALE GENOMIC DNA]</scope>
    <source>
        <strain evidence="2 3">WSA2</strain>
    </source>
</reference>
<protein>
    <submittedName>
        <fullName evidence="2">Uncharacterized protein</fullName>
    </submittedName>
</protein>